<evidence type="ECO:0000256" key="26">
    <source>
        <dbReference type="SAM" id="Phobius"/>
    </source>
</evidence>
<dbReference type="PROSITE" id="PS50850">
    <property type="entry name" value="MFS"/>
    <property type="match status" value="1"/>
</dbReference>
<evidence type="ECO:0000256" key="2">
    <source>
        <dbReference type="ARBA" id="ARBA00004429"/>
    </source>
</evidence>
<keyword evidence="8" id="KW-0458">Lysosome</keyword>
<evidence type="ECO:0000256" key="17">
    <source>
        <dbReference type="ARBA" id="ARBA00044900"/>
    </source>
</evidence>
<dbReference type="InterPro" id="IPR052187">
    <property type="entry name" value="MFSD1"/>
</dbReference>
<evidence type="ECO:0000256" key="24">
    <source>
        <dbReference type="ARBA" id="ARBA00045709"/>
    </source>
</evidence>
<comment type="catalytic activity">
    <reaction evidence="14">
        <text>L-alpha-aminoacyl-L-lysine(out) = L-alpha-aminoacyl-L-lysine(in)</text>
        <dbReference type="Rhea" id="RHEA:79383"/>
        <dbReference type="ChEBI" id="CHEBI:229966"/>
    </reaction>
</comment>
<dbReference type="InterPro" id="IPR036259">
    <property type="entry name" value="MFS_trans_sf"/>
</dbReference>
<feature type="transmembrane region" description="Helical" evidence="26">
    <location>
        <begin position="384"/>
        <end position="403"/>
    </location>
</feature>
<keyword evidence="4" id="KW-0813">Transport</keyword>
<accession>A0ABZ0US83</accession>
<evidence type="ECO:0000256" key="22">
    <source>
        <dbReference type="ARBA" id="ARBA00044985"/>
    </source>
</evidence>
<comment type="catalytic activity">
    <reaction evidence="13">
        <text>L-lysyl-L-alpha-amino acid(out) = L-lysyl-L-alpha-amino acid(in)</text>
        <dbReference type="Rhea" id="RHEA:79387"/>
        <dbReference type="ChEBI" id="CHEBI:229965"/>
    </reaction>
</comment>
<comment type="function">
    <text evidence="24">Lysosomal dipeptide uniporter that selectively exports lysine, arginine or histidine-containing dipeptides with a net positive charge from the lysosome lumen into the cytosol. Could play a role in a specific type of protein O-glycosylation indirectly regulating macrophages migration and tissue invasion. Also essential for liver homeostasis.</text>
</comment>
<evidence type="ECO:0000256" key="4">
    <source>
        <dbReference type="ARBA" id="ARBA00022448"/>
    </source>
</evidence>
<feature type="transmembrane region" description="Helical" evidence="26">
    <location>
        <begin position="167"/>
        <end position="186"/>
    </location>
</feature>
<evidence type="ECO:0000256" key="20">
    <source>
        <dbReference type="ARBA" id="ARBA00044919"/>
    </source>
</evidence>
<evidence type="ECO:0000256" key="21">
    <source>
        <dbReference type="ARBA" id="ARBA00044924"/>
    </source>
</evidence>
<feature type="transmembrane region" description="Helical" evidence="26">
    <location>
        <begin position="78"/>
        <end position="96"/>
    </location>
</feature>
<comment type="catalytic activity">
    <reaction evidence="19">
        <text>L-histidyl-L-alpha-amino acid(out) = L-histidyl-L-alpha-amino acid(in)</text>
        <dbReference type="Rhea" id="RHEA:79379"/>
        <dbReference type="ChEBI" id="CHEBI:229964"/>
    </reaction>
</comment>
<feature type="transmembrane region" description="Helical" evidence="26">
    <location>
        <begin position="247"/>
        <end position="270"/>
    </location>
</feature>
<gene>
    <name evidence="28" type="ORF">Trichorick_00565</name>
</gene>
<feature type="transmembrane region" description="Helical" evidence="26">
    <location>
        <begin position="49"/>
        <end position="71"/>
    </location>
</feature>
<feature type="transmembrane region" description="Helical" evidence="26">
    <location>
        <begin position="7"/>
        <end position="26"/>
    </location>
</feature>
<dbReference type="Proteomes" id="UP001326613">
    <property type="component" value="Chromosome"/>
</dbReference>
<evidence type="ECO:0000259" key="27">
    <source>
        <dbReference type="PROSITE" id="PS50850"/>
    </source>
</evidence>
<name>A0ABZ0US83_9RICK</name>
<comment type="similarity">
    <text evidence="3">Belongs to the major facilitator superfamily.</text>
</comment>
<feature type="transmembrane region" description="Helical" evidence="26">
    <location>
        <begin position="137"/>
        <end position="155"/>
    </location>
</feature>
<feature type="domain" description="Major facilitator superfamily (MFS) profile" evidence="27">
    <location>
        <begin position="1"/>
        <end position="407"/>
    </location>
</feature>
<dbReference type="RefSeq" id="WP_323738730.1">
    <property type="nucleotide sequence ID" value="NZ_CP112932.1"/>
</dbReference>
<comment type="subcellular location">
    <subcellularLocation>
        <location evidence="2">Cell inner membrane</location>
        <topology evidence="2">Multi-pass membrane protein</topology>
    </subcellularLocation>
    <subcellularLocation>
        <location evidence="1">Lysosome membrane</location>
        <topology evidence="1">Multi-pass membrane protein</topology>
    </subcellularLocation>
</comment>
<evidence type="ECO:0000256" key="5">
    <source>
        <dbReference type="ARBA" id="ARBA00022692"/>
    </source>
</evidence>
<keyword evidence="29" id="KW-1185">Reference proteome</keyword>
<keyword evidence="7 26" id="KW-0472">Membrane</keyword>
<comment type="catalytic activity">
    <reaction evidence="20">
        <text>L-alanyl-L-lysine(out) = L-alanyl-L-lysine(in)</text>
        <dbReference type="Rhea" id="RHEA:79415"/>
        <dbReference type="ChEBI" id="CHEBI:192470"/>
    </reaction>
</comment>
<evidence type="ECO:0000256" key="9">
    <source>
        <dbReference type="ARBA" id="ARBA00044876"/>
    </source>
</evidence>
<organism evidence="28 29">
    <name type="scientific">Candidatus Trichorickettsia mobilis</name>
    <dbReference type="NCBI Taxonomy" id="1346319"/>
    <lineage>
        <taxon>Bacteria</taxon>
        <taxon>Pseudomonadati</taxon>
        <taxon>Pseudomonadota</taxon>
        <taxon>Alphaproteobacteria</taxon>
        <taxon>Rickettsiales</taxon>
        <taxon>Rickettsiaceae</taxon>
        <taxon>Rickettsieae</taxon>
        <taxon>Candidatus Trichorickettsia</taxon>
    </lineage>
</organism>
<evidence type="ECO:0000256" key="13">
    <source>
        <dbReference type="ARBA" id="ARBA00044891"/>
    </source>
</evidence>
<protein>
    <recommendedName>
        <fullName evidence="22">Lysosomal dipeptide transporter MFSD1</fullName>
    </recommendedName>
    <alternativeName>
        <fullName evidence="23">Major facilitator superfamily domain-containing protein 1</fullName>
    </alternativeName>
</protein>
<evidence type="ECO:0000313" key="28">
    <source>
        <dbReference type="EMBL" id="WPY00681.1"/>
    </source>
</evidence>
<dbReference type="Pfam" id="PF07690">
    <property type="entry name" value="MFS_1"/>
    <property type="match status" value="1"/>
</dbReference>
<evidence type="ECO:0000256" key="18">
    <source>
        <dbReference type="ARBA" id="ARBA00044903"/>
    </source>
</evidence>
<evidence type="ECO:0000256" key="7">
    <source>
        <dbReference type="ARBA" id="ARBA00023136"/>
    </source>
</evidence>
<evidence type="ECO:0000256" key="10">
    <source>
        <dbReference type="ARBA" id="ARBA00044878"/>
    </source>
</evidence>
<dbReference type="InterPro" id="IPR011701">
    <property type="entry name" value="MFS"/>
</dbReference>
<dbReference type="EMBL" id="CP112932">
    <property type="protein sequence ID" value="WPY00681.1"/>
    <property type="molecule type" value="Genomic_DNA"/>
</dbReference>
<feature type="transmembrane region" description="Helical" evidence="26">
    <location>
        <begin position="301"/>
        <end position="320"/>
    </location>
</feature>
<comment type="catalytic activity">
    <reaction evidence="12">
        <text>L-alpha-aminoacyl-L-histidine(out) = L-alpha-aminoacyl-L-histidine(in)</text>
        <dbReference type="Rhea" id="RHEA:79375"/>
        <dbReference type="ChEBI" id="CHEBI:229967"/>
    </reaction>
</comment>
<evidence type="ECO:0000256" key="15">
    <source>
        <dbReference type="ARBA" id="ARBA00044898"/>
    </source>
</evidence>
<dbReference type="InterPro" id="IPR020846">
    <property type="entry name" value="MFS_dom"/>
</dbReference>
<evidence type="ECO:0000256" key="23">
    <source>
        <dbReference type="ARBA" id="ARBA00045018"/>
    </source>
</evidence>
<comment type="catalytic activity">
    <reaction evidence="15">
        <text>L-aspartyl-L-lysine(out) = L-aspartyl-L-lysine(in)</text>
        <dbReference type="Rhea" id="RHEA:79411"/>
        <dbReference type="ChEBI" id="CHEBI:229953"/>
    </reaction>
</comment>
<comment type="catalytic activity">
    <reaction evidence="9">
        <text>L-lysyl-L-alanine(out) = L-lysyl-L-alanine(in)</text>
        <dbReference type="Rhea" id="RHEA:79399"/>
        <dbReference type="ChEBI" id="CHEBI:229954"/>
    </reaction>
</comment>
<dbReference type="PANTHER" id="PTHR23512:SF3">
    <property type="entry name" value="MAJOR FACILITATOR SUPERFAMILY DOMAIN-CONTAINING PROTEIN 1"/>
    <property type="match status" value="1"/>
</dbReference>
<keyword evidence="6 26" id="KW-1133">Transmembrane helix</keyword>
<comment type="catalytic activity">
    <reaction evidence="21">
        <text>L-lysyl-glycine(out) = L-lysyl-glycine(in)</text>
        <dbReference type="Rhea" id="RHEA:79407"/>
        <dbReference type="ChEBI" id="CHEBI:191202"/>
    </reaction>
</comment>
<feature type="transmembrane region" description="Helical" evidence="26">
    <location>
        <begin position="211"/>
        <end position="241"/>
    </location>
</feature>
<comment type="catalytic activity">
    <reaction evidence="16">
        <text>L-arginyl-L-alpha-amino acid(out) = L-arginyl-L-alpha-amino acid(in)</text>
        <dbReference type="Rhea" id="RHEA:79371"/>
        <dbReference type="ChEBI" id="CHEBI:84315"/>
    </reaction>
</comment>
<evidence type="ECO:0000313" key="29">
    <source>
        <dbReference type="Proteomes" id="UP001326613"/>
    </source>
</evidence>
<sequence length="415" mass="45129">MTLHRNYFIIGITWLCLTAFYCYQYILRVIPNLIMSELFTQFNVGATEFGAFAGIYYIGYITLHIPIGLLLSRLEAKIILPLCIILASSGLIPIAYANSWEYVLIGRLLTGIGSSAAIIGVLQIFRIIFPQHFTRMLGITVCFALITAVYSSKPLTQILQTFGINEVINILLIISVVLAVLTYFVLPKSKVTTSQEGVLTEIKSVIVNYKLLLASILAGLMIGPLEGFADAWCTAFIYTVYGISKEIASGIGASILTGMCVGCIVLPYFADKYNLHYGVTIISGVGMIFGFIYLLSGIGNAFTLNMTCLIIGLFCAYQVITVSKIATYVPPNLSGMAAAVANMIAMGFGAIFHAIIGSNMDRLWDGAMADGIKVYHRSAYIESITIIPVAIVIAVIGFTLIVFKESISIRKQKAA</sequence>
<proteinExistence type="inferred from homology"/>
<evidence type="ECO:0000256" key="1">
    <source>
        <dbReference type="ARBA" id="ARBA00004155"/>
    </source>
</evidence>
<evidence type="ECO:0000256" key="3">
    <source>
        <dbReference type="ARBA" id="ARBA00008335"/>
    </source>
</evidence>
<evidence type="ECO:0000256" key="12">
    <source>
        <dbReference type="ARBA" id="ARBA00044884"/>
    </source>
</evidence>
<evidence type="ECO:0000256" key="19">
    <source>
        <dbReference type="ARBA" id="ARBA00044912"/>
    </source>
</evidence>
<comment type="catalytic activity">
    <reaction evidence="18">
        <text>L-arginyl-glycine(out) = L-arginyl-glycine(in)</text>
        <dbReference type="Rhea" id="RHEA:79391"/>
        <dbReference type="ChEBI" id="CHEBI:229955"/>
    </reaction>
</comment>
<feature type="transmembrane region" description="Helical" evidence="26">
    <location>
        <begin position="332"/>
        <end position="356"/>
    </location>
</feature>
<comment type="catalytic activity">
    <reaction evidence="11">
        <text>L-alpha-aminoacyl-L-arginine(out) = L-alpha-aminoacyl-L-arginine(in)</text>
        <dbReference type="Rhea" id="RHEA:79367"/>
        <dbReference type="ChEBI" id="CHEBI:229968"/>
    </reaction>
</comment>
<reference evidence="28 29" key="1">
    <citation type="submission" date="2022-10" db="EMBL/GenBank/DDBJ databases">
        <title>Host association and intracellularity evolved multiple times independently in the Rickettsiales.</title>
        <authorList>
            <person name="Castelli M."/>
            <person name="Nardi T."/>
            <person name="Gammuto L."/>
            <person name="Bellinzona G."/>
            <person name="Sabaneyeva E."/>
            <person name="Potekhin A."/>
            <person name="Serra V."/>
            <person name="Petroni G."/>
            <person name="Sassera D."/>
        </authorList>
    </citation>
    <scope>NUCLEOTIDE SEQUENCE [LARGE SCALE GENOMIC DNA]</scope>
    <source>
        <strain evidence="28 29">Kr 154-4</strain>
    </source>
</reference>
<comment type="catalytic activity">
    <reaction evidence="10">
        <text>L-histidyl-glycine(out) = L-histidyl-glycine(in)</text>
        <dbReference type="Rhea" id="RHEA:79395"/>
        <dbReference type="ChEBI" id="CHEBI:229957"/>
    </reaction>
</comment>
<feature type="transmembrane region" description="Helical" evidence="26">
    <location>
        <begin position="102"/>
        <end position="125"/>
    </location>
</feature>
<dbReference type="Gene3D" id="1.20.1250.20">
    <property type="entry name" value="MFS general substrate transporter like domains"/>
    <property type="match status" value="1"/>
</dbReference>
<evidence type="ECO:0000256" key="16">
    <source>
        <dbReference type="ARBA" id="ARBA00044899"/>
    </source>
</evidence>
<evidence type="ECO:0000256" key="25">
    <source>
        <dbReference type="ARBA" id="ARBA00046376"/>
    </source>
</evidence>
<dbReference type="SUPFAM" id="SSF103473">
    <property type="entry name" value="MFS general substrate transporter"/>
    <property type="match status" value="1"/>
</dbReference>
<evidence type="ECO:0000256" key="14">
    <source>
        <dbReference type="ARBA" id="ARBA00044893"/>
    </source>
</evidence>
<dbReference type="PANTHER" id="PTHR23512">
    <property type="entry name" value="MAJOR FACILITATOR SUPERFAMILY DOMAIN-CONTAINING PROTEIN 1"/>
    <property type="match status" value="1"/>
</dbReference>
<keyword evidence="5 26" id="KW-0812">Transmembrane</keyword>
<evidence type="ECO:0000256" key="8">
    <source>
        <dbReference type="ARBA" id="ARBA00023228"/>
    </source>
</evidence>
<comment type="catalytic activity">
    <reaction evidence="17">
        <text>L-lysyl-L-lysine(out) = L-lysyl-L-lysine(in)</text>
        <dbReference type="Rhea" id="RHEA:79403"/>
        <dbReference type="ChEBI" id="CHEBI:229956"/>
    </reaction>
</comment>
<comment type="subunit">
    <text evidence="25">Homodimer. Interacts with lysosomal protein GLMP (via lumenal domain); the interaction starts while both proteins are still in the endoplasmic reticulum and is required for stabilization of MFSD1 in lysosomes but has no direct effect on its targeting to lysosomes or transporter activity.</text>
</comment>
<evidence type="ECO:0000256" key="6">
    <source>
        <dbReference type="ARBA" id="ARBA00022989"/>
    </source>
</evidence>
<evidence type="ECO:0000256" key="11">
    <source>
        <dbReference type="ARBA" id="ARBA00044881"/>
    </source>
</evidence>
<feature type="transmembrane region" description="Helical" evidence="26">
    <location>
        <begin position="277"/>
        <end position="295"/>
    </location>
</feature>